<dbReference type="EMBL" id="CASHSV030000206">
    <property type="protein sequence ID" value="CAJ2653613.1"/>
    <property type="molecule type" value="Genomic_DNA"/>
</dbReference>
<name>A0ACB0KCX6_TRIPR</name>
<keyword evidence="2" id="KW-1185">Reference proteome</keyword>
<evidence type="ECO:0000313" key="1">
    <source>
        <dbReference type="EMBL" id="CAJ2653613.1"/>
    </source>
</evidence>
<accession>A0ACB0KCX6</accession>
<organism evidence="1 2">
    <name type="scientific">Trifolium pratense</name>
    <name type="common">Red clover</name>
    <dbReference type="NCBI Taxonomy" id="57577"/>
    <lineage>
        <taxon>Eukaryota</taxon>
        <taxon>Viridiplantae</taxon>
        <taxon>Streptophyta</taxon>
        <taxon>Embryophyta</taxon>
        <taxon>Tracheophyta</taxon>
        <taxon>Spermatophyta</taxon>
        <taxon>Magnoliopsida</taxon>
        <taxon>eudicotyledons</taxon>
        <taxon>Gunneridae</taxon>
        <taxon>Pentapetalae</taxon>
        <taxon>rosids</taxon>
        <taxon>fabids</taxon>
        <taxon>Fabales</taxon>
        <taxon>Fabaceae</taxon>
        <taxon>Papilionoideae</taxon>
        <taxon>50 kb inversion clade</taxon>
        <taxon>NPAAA clade</taxon>
        <taxon>Hologalegina</taxon>
        <taxon>IRL clade</taxon>
        <taxon>Trifolieae</taxon>
        <taxon>Trifolium</taxon>
    </lineage>
</organism>
<gene>
    <name evidence="1" type="ORF">MILVUS5_LOCUS20921</name>
</gene>
<reference evidence="1" key="1">
    <citation type="submission" date="2023-10" db="EMBL/GenBank/DDBJ databases">
        <authorList>
            <person name="Rodriguez Cubillos JULIANA M."/>
            <person name="De Vega J."/>
        </authorList>
    </citation>
    <scope>NUCLEOTIDE SEQUENCE</scope>
</reference>
<sequence>MRHRGEGLGYEYGRTYSKLKTYPKKVGKSWVYYVVPQSEEGKKFGTLEDEDNNLRDLGNDNSEEPSSSGSGKKSSEDKSFSELDSISSDVLKVSKSEASTSGTRGILVLEKSQPKGSEVLKRKSNLKPQRQHRTKVIYDSRVSKYNQSNQWTGRRAYVLDQWLTSSQVNNQNLINEEEEYWDDFIINCDEEFYRND</sequence>
<evidence type="ECO:0000313" key="2">
    <source>
        <dbReference type="Proteomes" id="UP001177021"/>
    </source>
</evidence>
<proteinExistence type="predicted"/>
<protein>
    <submittedName>
        <fullName evidence="1">Uncharacterized protein</fullName>
    </submittedName>
</protein>
<dbReference type="Proteomes" id="UP001177021">
    <property type="component" value="Unassembled WGS sequence"/>
</dbReference>
<comment type="caution">
    <text evidence="1">The sequence shown here is derived from an EMBL/GenBank/DDBJ whole genome shotgun (WGS) entry which is preliminary data.</text>
</comment>